<dbReference type="InterPro" id="IPR011059">
    <property type="entry name" value="Metal-dep_hydrolase_composite"/>
</dbReference>
<name>A0A2J4ZTP3_9ENTR</name>
<evidence type="ECO:0000313" key="3">
    <source>
        <dbReference type="Proteomes" id="UP000234661"/>
    </source>
</evidence>
<feature type="domain" description="Amidohydrolase 3" evidence="1">
    <location>
        <begin position="57"/>
        <end position="207"/>
    </location>
</feature>
<sequence length="233" mass="25605">MSASEITIFAAKKIITMCPNRPETTHVAVRGDRILGTGTLEELTGFGEYQLDETFADKVLMPGLIEAHSHVTGGGMWQFPYVGYYDRPDHTGKVWKGCRSFDDVVSALQAVEREMTDPHAPLIAWGVDPIYFGSEKLGREHLDRVSTTRPVAVIHMSIHLMGANTAALHDCGIFDDCQIEGVVKNQDGTLHGELVEFAAMGPILNKYGFWDELTTEIAIANFGQEAFRAGCTS</sequence>
<dbReference type="GO" id="GO:0016810">
    <property type="term" value="F:hydrolase activity, acting on carbon-nitrogen (but not peptide) bonds"/>
    <property type="evidence" value="ECO:0007669"/>
    <property type="project" value="InterPro"/>
</dbReference>
<dbReference type="Pfam" id="PF07969">
    <property type="entry name" value="Amidohydro_3"/>
    <property type="match status" value="1"/>
</dbReference>
<comment type="caution">
    <text evidence="2">The sequence shown here is derived from an EMBL/GenBank/DDBJ whole genome shotgun (WGS) entry which is preliminary data.</text>
</comment>
<evidence type="ECO:0000313" key="2">
    <source>
        <dbReference type="EMBL" id="PLM66404.1"/>
    </source>
</evidence>
<dbReference type="EMBL" id="PIET01000167">
    <property type="protein sequence ID" value="PLM66404.1"/>
    <property type="molecule type" value="Genomic_DNA"/>
</dbReference>
<accession>A0A2J4ZTP3</accession>
<reference evidence="2 3" key="2">
    <citation type="submission" date="2018-01" db="EMBL/GenBank/DDBJ databases">
        <title>Genomic study of Klebsiella pneumoniae.</title>
        <authorList>
            <person name="Yang Y."/>
            <person name="Bicalho R."/>
        </authorList>
    </citation>
    <scope>NUCLEOTIDE SEQUENCE [LARGE SCALE GENOMIC DNA]</scope>
    <source>
        <strain evidence="2 3">A2</strain>
    </source>
</reference>
<organism evidence="2 3">
    <name type="scientific">Klebsiella michiganensis</name>
    <dbReference type="NCBI Taxonomy" id="1134687"/>
    <lineage>
        <taxon>Bacteria</taxon>
        <taxon>Pseudomonadati</taxon>
        <taxon>Pseudomonadota</taxon>
        <taxon>Gammaproteobacteria</taxon>
        <taxon>Enterobacterales</taxon>
        <taxon>Enterobacteriaceae</taxon>
        <taxon>Klebsiella/Raoultella group</taxon>
        <taxon>Klebsiella</taxon>
    </lineage>
</organism>
<dbReference type="Proteomes" id="UP000234661">
    <property type="component" value="Unassembled WGS sequence"/>
</dbReference>
<dbReference type="AlphaFoldDB" id="A0A2J4ZTP3"/>
<reference evidence="2 3" key="1">
    <citation type="submission" date="2017-11" db="EMBL/GenBank/DDBJ databases">
        <authorList>
            <person name="Han C.G."/>
        </authorList>
    </citation>
    <scope>NUCLEOTIDE SEQUENCE [LARGE SCALE GENOMIC DNA]</scope>
    <source>
        <strain evidence="2 3">A2</strain>
    </source>
</reference>
<dbReference type="SUPFAM" id="SSF51338">
    <property type="entry name" value="Composite domain of metallo-dependent hydrolases"/>
    <property type="match status" value="1"/>
</dbReference>
<dbReference type="Gene3D" id="2.30.40.10">
    <property type="entry name" value="Urease, subunit C, domain 1"/>
    <property type="match status" value="1"/>
</dbReference>
<dbReference type="Gene3D" id="3.10.310.70">
    <property type="match status" value="1"/>
</dbReference>
<dbReference type="PANTHER" id="PTHR22642">
    <property type="entry name" value="IMIDAZOLONEPROPIONASE"/>
    <property type="match status" value="1"/>
</dbReference>
<evidence type="ECO:0000259" key="1">
    <source>
        <dbReference type="Pfam" id="PF07969"/>
    </source>
</evidence>
<dbReference type="PANTHER" id="PTHR22642:SF2">
    <property type="entry name" value="PROTEIN LONG AFTER FAR-RED 3"/>
    <property type="match status" value="1"/>
</dbReference>
<proteinExistence type="predicted"/>
<keyword evidence="2" id="KW-0378">Hydrolase</keyword>
<dbReference type="Gene3D" id="3.20.20.140">
    <property type="entry name" value="Metal-dependent hydrolases"/>
    <property type="match status" value="1"/>
</dbReference>
<gene>
    <name evidence="2" type="ORF">CWM85_08680</name>
</gene>
<protein>
    <submittedName>
        <fullName evidence="2">Amidohydrolase</fullName>
    </submittedName>
</protein>
<dbReference type="InterPro" id="IPR013108">
    <property type="entry name" value="Amidohydro_3"/>
</dbReference>
<feature type="non-terminal residue" evidence="2">
    <location>
        <position position="233"/>
    </location>
</feature>